<keyword evidence="2" id="KW-1185">Reference proteome</keyword>
<accession>A0A1Y1HQC9</accession>
<dbReference type="EMBL" id="DF237013">
    <property type="protein sequence ID" value="GAQ80835.1"/>
    <property type="molecule type" value="Genomic_DNA"/>
</dbReference>
<evidence type="ECO:0000313" key="1">
    <source>
        <dbReference type="EMBL" id="GAQ80835.1"/>
    </source>
</evidence>
<dbReference type="Proteomes" id="UP000054558">
    <property type="component" value="Unassembled WGS sequence"/>
</dbReference>
<gene>
    <name evidence="1" type="ORF">KFL_000640010</name>
</gene>
<protein>
    <submittedName>
        <fullName evidence="1">Uncharacterized protein</fullName>
    </submittedName>
</protein>
<proteinExistence type="predicted"/>
<organism evidence="1 2">
    <name type="scientific">Klebsormidium nitens</name>
    <name type="common">Green alga</name>
    <name type="synonym">Ulothrix nitens</name>
    <dbReference type="NCBI Taxonomy" id="105231"/>
    <lineage>
        <taxon>Eukaryota</taxon>
        <taxon>Viridiplantae</taxon>
        <taxon>Streptophyta</taxon>
        <taxon>Klebsormidiophyceae</taxon>
        <taxon>Klebsormidiales</taxon>
        <taxon>Klebsormidiaceae</taxon>
        <taxon>Klebsormidium</taxon>
    </lineage>
</organism>
<sequence length="226" mass="24153">MVGFSLAVHTVAPVCSINPIGSSLLKHPVSSDQPQRSSFLGKPCLAASCSFSGSPLLPVRNGSDYATRDGRSLVTAATGPSGNTPTLHVGRLWLKQVSKAGQGKQNASGPKTKGDCRRLCPPTATVSVETRPLLQKPFTLPHAMEMQVKDEKSYTETQSDAVPAHAAWLTYRAAISDDHTSNEYAVGVSNRLATLAEYRMMREQSLLSLQAIRAAAFEGQTGNDEN</sequence>
<reference evidence="1 2" key="1">
    <citation type="journal article" date="2014" name="Nat. Commun.">
        <title>Klebsormidium flaccidum genome reveals primary factors for plant terrestrial adaptation.</title>
        <authorList>
            <person name="Hori K."/>
            <person name="Maruyama F."/>
            <person name="Fujisawa T."/>
            <person name="Togashi T."/>
            <person name="Yamamoto N."/>
            <person name="Seo M."/>
            <person name="Sato S."/>
            <person name="Yamada T."/>
            <person name="Mori H."/>
            <person name="Tajima N."/>
            <person name="Moriyama T."/>
            <person name="Ikeuchi M."/>
            <person name="Watanabe M."/>
            <person name="Wada H."/>
            <person name="Kobayashi K."/>
            <person name="Saito M."/>
            <person name="Masuda T."/>
            <person name="Sasaki-Sekimoto Y."/>
            <person name="Mashiguchi K."/>
            <person name="Awai K."/>
            <person name="Shimojima M."/>
            <person name="Masuda S."/>
            <person name="Iwai M."/>
            <person name="Nobusawa T."/>
            <person name="Narise T."/>
            <person name="Kondo S."/>
            <person name="Saito H."/>
            <person name="Sato R."/>
            <person name="Murakawa M."/>
            <person name="Ihara Y."/>
            <person name="Oshima-Yamada Y."/>
            <person name="Ohtaka K."/>
            <person name="Satoh M."/>
            <person name="Sonobe K."/>
            <person name="Ishii M."/>
            <person name="Ohtani R."/>
            <person name="Kanamori-Sato M."/>
            <person name="Honoki R."/>
            <person name="Miyazaki D."/>
            <person name="Mochizuki H."/>
            <person name="Umetsu J."/>
            <person name="Higashi K."/>
            <person name="Shibata D."/>
            <person name="Kamiya Y."/>
            <person name="Sato N."/>
            <person name="Nakamura Y."/>
            <person name="Tabata S."/>
            <person name="Ida S."/>
            <person name="Kurokawa K."/>
            <person name="Ohta H."/>
        </authorList>
    </citation>
    <scope>NUCLEOTIDE SEQUENCE [LARGE SCALE GENOMIC DNA]</scope>
    <source>
        <strain evidence="1 2">NIES-2285</strain>
    </source>
</reference>
<evidence type="ECO:0000313" key="2">
    <source>
        <dbReference type="Proteomes" id="UP000054558"/>
    </source>
</evidence>
<name>A0A1Y1HQC9_KLENI</name>
<dbReference type="AlphaFoldDB" id="A0A1Y1HQC9"/>